<reference evidence="3 4" key="1">
    <citation type="journal article" date="2012" name="Stand. Genomic Sci.">
        <title>Complete genome sequence of the melanogenic marine bacterium Marinomonas mediterranea type strain (MMB-1(T)).</title>
        <authorList>
            <person name="Lucas-Elio P."/>
            <person name="Goodwin L."/>
            <person name="Woyke T."/>
            <person name="Pitluck S."/>
            <person name="Nolan M."/>
            <person name="Kyrpides N.C."/>
            <person name="Detter J.C."/>
            <person name="Copeland A."/>
            <person name="Teshima H."/>
            <person name="Bruce D."/>
            <person name="Detter C."/>
            <person name="Tapia R."/>
            <person name="Han S."/>
            <person name="Land M.L."/>
            <person name="Ivanova N."/>
            <person name="Mikhailova N."/>
            <person name="Johnston A.W."/>
            <person name="Sanchez-Amat A."/>
        </authorList>
    </citation>
    <scope>NUCLEOTIDE SEQUENCE [LARGE SCALE GENOMIC DNA]</scope>
    <source>
        <strain evidence="4">ATCC 700492 / JCM 21426 / NBRC 103028 / MMB-1</strain>
    </source>
</reference>
<accession>F2JTW0</accession>
<organism evidence="3 4">
    <name type="scientific">Marinomonas mediterranea (strain ATCC 700492 / JCM 21426 / NBRC 103028 / MMB-1)</name>
    <dbReference type="NCBI Taxonomy" id="717774"/>
    <lineage>
        <taxon>Bacteria</taxon>
        <taxon>Pseudomonadati</taxon>
        <taxon>Pseudomonadota</taxon>
        <taxon>Gammaproteobacteria</taxon>
        <taxon>Oceanospirillales</taxon>
        <taxon>Oceanospirillaceae</taxon>
        <taxon>Marinomonas</taxon>
    </lineage>
</organism>
<dbReference type="OrthoDB" id="9791166at2"/>
<proteinExistence type="predicted"/>
<feature type="transmembrane region" description="Helical" evidence="1">
    <location>
        <begin position="185"/>
        <end position="211"/>
    </location>
</feature>
<dbReference type="KEGG" id="mme:Marme_1106"/>
<dbReference type="EMBL" id="CP002583">
    <property type="protein sequence ID" value="ADZ90381.1"/>
    <property type="molecule type" value="Genomic_DNA"/>
</dbReference>
<keyword evidence="1" id="KW-0472">Membrane</keyword>
<evidence type="ECO:0000259" key="2">
    <source>
        <dbReference type="Pfam" id="PF03413"/>
    </source>
</evidence>
<sequence length="453" mass="51399">MKTTKSFYMSMWRWHFYAGLYSVPFLIMLAITGLIMLYSPFIERWQNQDLYYVESNASTSISFEDQKLLVQSAYPDSWVKRFYLPKDTNEATRFQVIKDGEALSVFVDPYKGKVLGDLSITHSLYAWADDTHGTFMMGLTGDWMIEIAVSFTILLIISGIYLWWPTGKNTLLNGLKIQSKKGRGFWKELHSVTGVWIALLLVFFCISGLAWTDVWGKKLTQSWSSFPMEKSASSVSSTLTHTDLNVKGVKQIPWGLEQSKLPVSEPQDGTTLPTQISLDQVIQKAKDLNFTQFQVHFPQGETGVYTATASSMGKDIKDGTKDKTVHFDQYSGKVLADVGYADYSWFAKSMAVGISLHMGQWGWWNLAICTAFCLGVILLCVTGAIMWWKRRPRQSTRLHAPTKPKDLSRWKHAVWLLMPVALLFPLAAIAMFSVVLLDQLLTRLIPPLKTVYQ</sequence>
<dbReference type="Pfam" id="PF03413">
    <property type="entry name" value="PepSY"/>
    <property type="match status" value="1"/>
</dbReference>
<dbReference type="STRING" id="717774.Marme_1106"/>
<dbReference type="PANTHER" id="PTHR34219">
    <property type="entry name" value="IRON-REGULATED INNER MEMBRANE PROTEIN-RELATED"/>
    <property type="match status" value="1"/>
</dbReference>
<dbReference type="PANTHER" id="PTHR34219:SF1">
    <property type="entry name" value="PEPSY DOMAIN-CONTAINING PROTEIN"/>
    <property type="match status" value="1"/>
</dbReference>
<feature type="transmembrane region" description="Helical" evidence="1">
    <location>
        <begin position="363"/>
        <end position="388"/>
    </location>
</feature>
<dbReference type="AlphaFoldDB" id="F2JTW0"/>
<feature type="domain" description="PepSY" evidence="2">
    <location>
        <begin position="61"/>
        <end position="117"/>
    </location>
</feature>
<gene>
    <name evidence="3" type="ordered locus">Marme_1106</name>
</gene>
<keyword evidence="1" id="KW-1133">Transmembrane helix</keyword>
<keyword evidence="4" id="KW-1185">Reference proteome</keyword>
<feature type="transmembrane region" description="Helical" evidence="1">
    <location>
        <begin position="413"/>
        <end position="437"/>
    </location>
</feature>
<name>F2JTW0_MARM1</name>
<dbReference type="PATRIC" id="fig|717774.3.peg.1147"/>
<dbReference type="Pfam" id="PF03929">
    <property type="entry name" value="PepSY_TM"/>
    <property type="match status" value="1"/>
</dbReference>
<evidence type="ECO:0000256" key="1">
    <source>
        <dbReference type="SAM" id="Phobius"/>
    </source>
</evidence>
<dbReference type="eggNOG" id="COG3182">
    <property type="taxonomic scope" value="Bacteria"/>
</dbReference>
<keyword evidence="1" id="KW-0812">Transmembrane</keyword>
<evidence type="ECO:0000313" key="4">
    <source>
        <dbReference type="Proteomes" id="UP000001062"/>
    </source>
</evidence>
<dbReference type="HOGENOM" id="CLU_031962_3_2_6"/>
<feature type="transmembrane region" description="Helical" evidence="1">
    <location>
        <begin position="143"/>
        <end position="164"/>
    </location>
</feature>
<dbReference type="RefSeq" id="WP_013660286.1">
    <property type="nucleotide sequence ID" value="NC_015276.1"/>
</dbReference>
<dbReference type="InterPro" id="IPR025711">
    <property type="entry name" value="PepSY"/>
</dbReference>
<protein>
    <submittedName>
        <fullName evidence="3">PepSY-associated TM helix domain protein</fullName>
    </submittedName>
</protein>
<evidence type="ECO:0000313" key="3">
    <source>
        <dbReference type="EMBL" id="ADZ90381.1"/>
    </source>
</evidence>
<dbReference type="InterPro" id="IPR005625">
    <property type="entry name" value="PepSY-ass_TM"/>
</dbReference>
<feature type="transmembrane region" description="Helical" evidence="1">
    <location>
        <begin position="20"/>
        <end position="41"/>
    </location>
</feature>
<dbReference type="Proteomes" id="UP000001062">
    <property type="component" value="Chromosome"/>
</dbReference>